<dbReference type="EMBL" id="DF849587">
    <property type="protein sequence ID" value="GAT58246.1"/>
    <property type="molecule type" value="Genomic_DNA"/>
</dbReference>
<feature type="compositionally biased region" description="Polar residues" evidence="1">
    <location>
        <begin position="221"/>
        <end position="232"/>
    </location>
</feature>
<sequence>MNVAKKVFSKLGEAERNEWETRSKLSAEARKSAYELIQKTGFPTDPHWRKRRVSTFLLSIITDRRVRAIDDIKKVVLPFLIKVFEMTGFHAFCILGGLDAGQPEDDPIGTIVLQVGRNSHSVVAQPFSAKEPRALSDFVKVYRQYLTTCFSQQDREAARITGPDPLIATQEDVLAAAKYTLDGKQPVVFGPYRADPRKGKGRATASSSASKRSRAASTSSVDQSASPSLPNTGSPGRPKAKRRRRSSSPLGGDVADDEDEDGMLLDVPIRARLSRQAELAKKATATVVLEEEKQRQALEDQQKAAEATKQRQIEKSRREVKALKAQALTPEAREAARLKAEKEKRIQEDGEARMRARQDHVWLQLNDRLVRSEREKAAARRAAPATVDAASTNAMSGNEDEHDIPPRSPTVHTTDDDLPAPETIDVDNVPKSPAIAADKPPTVTSRSKARAKSKPKAKATAAEVPVWVDQPFEVAMPPNAPVWLQQTLTEFARHDLGPDFRDVVQALAELEETYGFASGGKLPMDGRLEQFVMWFRDGRKWVGTHEGIRFQNNISDFAASFGRWWAKMQPAWRSKDAAGN</sequence>
<organism evidence="2 3">
    <name type="scientific">Mycena chlorophos</name>
    <name type="common">Agaric fungus</name>
    <name type="synonym">Agaricus chlorophos</name>
    <dbReference type="NCBI Taxonomy" id="658473"/>
    <lineage>
        <taxon>Eukaryota</taxon>
        <taxon>Fungi</taxon>
        <taxon>Dikarya</taxon>
        <taxon>Basidiomycota</taxon>
        <taxon>Agaricomycotina</taxon>
        <taxon>Agaricomycetes</taxon>
        <taxon>Agaricomycetidae</taxon>
        <taxon>Agaricales</taxon>
        <taxon>Marasmiineae</taxon>
        <taxon>Mycenaceae</taxon>
        <taxon>Mycena</taxon>
    </lineage>
</organism>
<feature type="compositionally biased region" description="Low complexity" evidence="1">
    <location>
        <begin position="202"/>
        <end position="220"/>
    </location>
</feature>
<feature type="compositionally biased region" description="Low complexity" evidence="1">
    <location>
        <begin position="380"/>
        <end position="394"/>
    </location>
</feature>
<accession>A0ABQ0M4J0</accession>
<evidence type="ECO:0000313" key="2">
    <source>
        <dbReference type="EMBL" id="GAT58246.1"/>
    </source>
</evidence>
<proteinExistence type="predicted"/>
<feature type="compositionally biased region" description="Basic residues" evidence="1">
    <location>
        <begin position="447"/>
        <end position="457"/>
    </location>
</feature>
<feature type="compositionally biased region" description="Basic and acidic residues" evidence="1">
    <location>
        <begin position="331"/>
        <end position="355"/>
    </location>
</feature>
<feature type="region of interest" description="Disordered" evidence="1">
    <location>
        <begin position="374"/>
        <end position="457"/>
    </location>
</feature>
<evidence type="ECO:0000256" key="1">
    <source>
        <dbReference type="SAM" id="MobiDB-lite"/>
    </source>
</evidence>
<keyword evidence="3" id="KW-1185">Reference proteome</keyword>
<feature type="region of interest" description="Disordered" evidence="1">
    <location>
        <begin position="293"/>
        <end position="355"/>
    </location>
</feature>
<dbReference type="Proteomes" id="UP000815677">
    <property type="component" value="Unassembled WGS sequence"/>
</dbReference>
<feature type="region of interest" description="Disordered" evidence="1">
    <location>
        <begin position="187"/>
        <end position="260"/>
    </location>
</feature>
<protein>
    <submittedName>
        <fullName evidence="2">Uncharacterized protein</fullName>
    </submittedName>
</protein>
<gene>
    <name evidence="2" type="ORF">MCHLO_14698</name>
</gene>
<name>A0ABQ0M4J0_MYCCL</name>
<reference evidence="2" key="1">
    <citation type="submission" date="2014-09" db="EMBL/GenBank/DDBJ databases">
        <title>Genome sequence of the luminous mushroom Mycena chlorophos for searching fungal bioluminescence genes.</title>
        <authorList>
            <person name="Tanaka Y."/>
            <person name="Kasuga D."/>
            <person name="Oba Y."/>
            <person name="Hase S."/>
            <person name="Sato K."/>
            <person name="Oba Y."/>
            <person name="Sakakibara Y."/>
        </authorList>
    </citation>
    <scope>NUCLEOTIDE SEQUENCE</scope>
</reference>
<feature type="compositionally biased region" description="Basic and acidic residues" evidence="1">
    <location>
        <begin position="293"/>
        <end position="322"/>
    </location>
</feature>
<evidence type="ECO:0000313" key="3">
    <source>
        <dbReference type="Proteomes" id="UP000815677"/>
    </source>
</evidence>